<reference evidence="3" key="1">
    <citation type="submission" date="2013-09" db="EMBL/GenBank/DDBJ databases">
        <title>The Genome Sequence of Anopheles culicifacies species A.</title>
        <authorList>
            <consortium name="The Broad Institute Genomics Platform"/>
            <person name="Neafsey D.E."/>
            <person name="Besansky N."/>
            <person name="Howell P."/>
            <person name="Walton C."/>
            <person name="Young S.K."/>
            <person name="Zeng Q."/>
            <person name="Gargeya S."/>
            <person name="Fitzgerald M."/>
            <person name="Haas B."/>
            <person name="Abouelleil A."/>
            <person name="Allen A.W."/>
            <person name="Alvarado L."/>
            <person name="Arachchi H.M."/>
            <person name="Berlin A.M."/>
            <person name="Chapman S.B."/>
            <person name="Gainer-Dewar J."/>
            <person name="Goldberg J."/>
            <person name="Griggs A."/>
            <person name="Gujja S."/>
            <person name="Hansen M."/>
            <person name="Howarth C."/>
            <person name="Imamovic A."/>
            <person name="Ireland A."/>
            <person name="Larimer J."/>
            <person name="McCowan C."/>
            <person name="Murphy C."/>
            <person name="Pearson M."/>
            <person name="Poon T.W."/>
            <person name="Priest M."/>
            <person name="Roberts A."/>
            <person name="Saif S."/>
            <person name="Shea T."/>
            <person name="Sisk P."/>
            <person name="Sykes S."/>
            <person name="Wortman J."/>
            <person name="Nusbaum C."/>
            <person name="Birren B."/>
        </authorList>
    </citation>
    <scope>NUCLEOTIDE SEQUENCE [LARGE SCALE GENOMIC DNA]</scope>
    <source>
        <strain evidence="3">A-37</strain>
    </source>
</reference>
<accession>A0A182M3W3</accession>
<keyword evidence="3" id="KW-1185">Reference proteome</keyword>
<sequence>MTSHKFEFNALEISSCANCVRPSTRPVQYHHITAGRHLSGSHFIVHYSTIVTKRAEDTDSSTANIENVAIALVDKCGESEPLEPALGATVLVEGRKMSPKLVIISGSGLILVSQAVFCIASFTVAVRTRKLISFRFSDSYMY</sequence>
<evidence type="ECO:0000313" key="2">
    <source>
        <dbReference type="EnsemblMetazoa" id="ACUA008833-PA"/>
    </source>
</evidence>
<dbReference type="EnsemblMetazoa" id="ACUA008833-RA">
    <property type="protein sequence ID" value="ACUA008833-PA"/>
    <property type="gene ID" value="ACUA008833"/>
</dbReference>
<keyword evidence="1" id="KW-0812">Transmembrane</keyword>
<dbReference type="Proteomes" id="UP000075883">
    <property type="component" value="Unassembled WGS sequence"/>
</dbReference>
<evidence type="ECO:0000313" key="3">
    <source>
        <dbReference type="Proteomes" id="UP000075883"/>
    </source>
</evidence>
<proteinExistence type="predicted"/>
<dbReference type="VEuPathDB" id="VectorBase:ACUA008833"/>
<evidence type="ECO:0000256" key="1">
    <source>
        <dbReference type="SAM" id="Phobius"/>
    </source>
</evidence>
<dbReference type="AlphaFoldDB" id="A0A182M3W3"/>
<name>A0A182M3W3_9DIPT</name>
<dbReference type="EMBL" id="AXCM01000386">
    <property type="status" value="NOT_ANNOTATED_CDS"/>
    <property type="molecule type" value="Genomic_DNA"/>
</dbReference>
<feature type="transmembrane region" description="Helical" evidence="1">
    <location>
        <begin position="101"/>
        <end position="126"/>
    </location>
</feature>
<reference evidence="2" key="2">
    <citation type="submission" date="2020-05" db="UniProtKB">
        <authorList>
            <consortium name="EnsemblMetazoa"/>
        </authorList>
    </citation>
    <scope>IDENTIFICATION</scope>
    <source>
        <strain evidence="2">A-37</strain>
    </source>
</reference>
<keyword evidence="1" id="KW-1133">Transmembrane helix</keyword>
<organism evidence="2 3">
    <name type="scientific">Anopheles culicifacies</name>
    <dbReference type="NCBI Taxonomy" id="139723"/>
    <lineage>
        <taxon>Eukaryota</taxon>
        <taxon>Metazoa</taxon>
        <taxon>Ecdysozoa</taxon>
        <taxon>Arthropoda</taxon>
        <taxon>Hexapoda</taxon>
        <taxon>Insecta</taxon>
        <taxon>Pterygota</taxon>
        <taxon>Neoptera</taxon>
        <taxon>Endopterygota</taxon>
        <taxon>Diptera</taxon>
        <taxon>Nematocera</taxon>
        <taxon>Culicoidea</taxon>
        <taxon>Culicidae</taxon>
        <taxon>Anophelinae</taxon>
        <taxon>Anopheles</taxon>
        <taxon>culicifacies species complex</taxon>
    </lineage>
</organism>
<keyword evidence="1" id="KW-0472">Membrane</keyword>
<protein>
    <submittedName>
        <fullName evidence="2">Uncharacterized protein</fullName>
    </submittedName>
</protein>